<keyword evidence="2" id="KW-0472">Membrane</keyword>
<dbReference type="Pfam" id="PF02470">
    <property type="entry name" value="MlaD"/>
    <property type="match status" value="1"/>
</dbReference>
<evidence type="ECO:0000259" key="3">
    <source>
        <dbReference type="Pfam" id="PF02470"/>
    </source>
</evidence>
<reference evidence="4 5" key="1">
    <citation type="submission" date="2012-06" db="EMBL/GenBank/DDBJ databases">
        <title>Finished chromosome of genome of Microcoleus sp. PCC 7113.</title>
        <authorList>
            <consortium name="US DOE Joint Genome Institute"/>
            <person name="Gugger M."/>
            <person name="Coursin T."/>
            <person name="Rippka R."/>
            <person name="Tandeau De Marsac N."/>
            <person name="Huntemann M."/>
            <person name="Wei C.-L."/>
            <person name="Han J."/>
            <person name="Detter J.C."/>
            <person name="Han C."/>
            <person name="Tapia R."/>
            <person name="Chen A."/>
            <person name="Kyrpides N."/>
            <person name="Mavromatis K."/>
            <person name="Markowitz V."/>
            <person name="Szeto E."/>
            <person name="Ivanova N."/>
            <person name="Pagani I."/>
            <person name="Pati A."/>
            <person name="Goodwin L."/>
            <person name="Nordberg H.P."/>
            <person name="Cantor M.N."/>
            <person name="Hua S.X."/>
            <person name="Woyke T."/>
            <person name="Kerfeld C.A."/>
        </authorList>
    </citation>
    <scope>NUCLEOTIDE SEQUENCE [LARGE SCALE GENOMIC DNA]</scope>
    <source>
        <strain evidence="4 5">PCC 7113</strain>
    </source>
</reference>
<evidence type="ECO:0000256" key="2">
    <source>
        <dbReference type="SAM" id="Phobius"/>
    </source>
</evidence>
<evidence type="ECO:0000313" key="4">
    <source>
        <dbReference type="EMBL" id="AFZ16216.1"/>
    </source>
</evidence>
<keyword evidence="2" id="KW-1133">Transmembrane helix</keyword>
<feature type="compositionally biased region" description="Polar residues" evidence="1">
    <location>
        <begin position="429"/>
        <end position="441"/>
    </location>
</feature>
<keyword evidence="2" id="KW-0812">Transmembrane</keyword>
<dbReference type="KEGG" id="mic:Mic7113_0286"/>
<feature type="transmembrane region" description="Helical" evidence="2">
    <location>
        <begin position="12"/>
        <end position="31"/>
    </location>
</feature>
<dbReference type="AlphaFoldDB" id="K9W8T4"/>
<dbReference type="InterPro" id="IPR039342">
    <property type="entry name" value="TGD2-like"/>
</dbReference>
<dbReference type="OrthoDB" id="460587at2"/>
<name>K9W8T4_9CYAN</name>
<dbReference type="PATRIC" id="fig|1173027.3.peg.312"/>
<dbReference type="eggNOG" id="COG1463">
    <property type="taxonomic scope" value="Bacteria"/>
</dbReference>
<dbReference type="PANTHER" id="PTHR34675">
    <property type="entry name" value="PROTEIN TRIGALACTOSYLDIACYLGLYCEROL 2, CHLOROPLASTIC"/>
    <property type="match status" value="1"/>
</dbReference>
<dbReference type="STRING" id="1173027.Mic7113_0286"/>
<feature type="domain" description="Mce/MlaD" evidence="3">
    <location>
        <begin position="38"/>
        <end position="113"/>
    </location>
</feature>
<gene>
    <name evidence="4" type="ORF">Mic7113_0286</name>
</gene>
<dbReference type="Proteomes" id="UP000010471">
    <property type="component" value="Chromosome"/>
</dbReference>
<accession>K9W8T4</accession>
<proteinExistence type="predicted"/>
<evidence type="ECO:0000256" key="1">
    <source>
        <dbReference type="SAM" id="MobiDB-lite"/>
    </source>
</evidence>
<dbReference type="InterPro" id="IPR003399">
    <property type="entry name" value="Mce/MlaD"/>
</dbReference>
<dbReference type="PANTHER" id="PTHR34675:SF1">
    <property type="entry name" value="PROTEIN TRIGALACTOSYLDIACYLGLYCEROL 2, CHLOROPLASTIC"/>
    <property type="match status" value="1"/>
</dbReference>
<dbReference type="EMBL" id="CP003630">
    <property type="protein sequence ID" value="AFZ16216.1"/>
    <property type="molecule type" value="Genomic_DNA"/>
</dbReference>
<dbReference type="HOGENOM" id="CLU_043536_0_0_3"/>
<dbReference type="RefSeq" id="WP_015180380.1">
    <property type="nucleotide sequence ID" value="NC_019738.1"/>
</dbReference>
<organism evidence="4 5">
    <name type="scientific">Allocoleopsis franciscana PCC 7113</name>
    <dbReference type="NCBI Taxonomy" id="1173027"/>
    <lineage>
        <taxon>Bacteria</taxon>
        <taxon>Bacillati</taxon>
        <taxon>Cyanobacteriota</taxon>
        <taxon>Cyanophyceae</taxon>
        <taxon>Coleofasciculales</taxon>
        <taxon>Coleofasciculaceae</taxon>
        <taxon>Allocoleopsis</taxon>
        <taxon>Allocoleopsis franciscana</taxon>
    </lineage>
</organism>
<protein>
    <submittedName>
        <fullName evidence="4">ABC-type transport system involved in resistance to organic solvents, periplasmic component</fullName>
    </submittedName>
</protein>
<evidence type="ECO:0000313" key="5">
    <source>
        <dbReference type="Proteomes" id="UP000010471"/>
    </source>
</evidence>
<feature type="region of interest" description="Disordered" evidence="1">
    <location>
        <begin position="429"/>
        <end position="489"/>
    </location>
</feature>
<feature type="compositionally biased region" description="Pro residues" evidence="1">
    <location>
        <begin position="460"/>
        <end position="469"/>
    </location>
</feature>
<keyword evidence="5" id="KW-1185">Reference proteome</keyword>
<sequence length="489" mass="51861">MRSRTVREGSVGLLILVGLAVFVGLVIWIRGQTFGARSYQFIVKFANVAGMKTGAMVRYRGVKVGRITEVTPETNGVNATVEISDPDLLIPKDVVIEANQAGLVGETSIDITPQKPLPAKAESIDPLSRQCNSTLVICNNDRLAGRIGVSFEELLRYTIRLAEVYTDPKFFGNVETLTQNAAVAATSVTQLTNELTLLSRSARQELGSFSTATNTLSRTANQTMAQVGVAANRFGNTADSLSNTANQYSLTAGELTKLVATANNLVATNRASLVGTLDSVRQTSDQLRGLVASFTPISTQLSSAAGKLNTTAGQINVGGLLKNLETLSANAATASANLRDISTSLNNPNNVVLLQQTLDSARATFENAQKITSDLDDLTGDPAFRENLKQLVNGLGKLVSSTEQLQQQVQVAQTIEPVSTAINATADSATSKAVKNGQPQPNVELPDPTKQLNSQKDLPPLFPPAPKKLPVPQATSQPLAEIKGESPPN</sequence>